<reference evidence="6 7" key="1">
    <citation type="submission" date="2017-03" db="EMBL/GenBank/DDBJ databases">
        <title>Foreign affairs: Plasmid Transfer between Roseobacters and Rhizobia.</title>
        <authorList>
            <person name="Bartling P."/>
            <person name="Bunk B."/>
            <person name="Overmann J."/>
            <person name="Brinkmann H."/>
            <person name="Petersen J."/>
        </authorList>
    </citation>
    <scope>NUCLEOTIDE SEQUENCE [LARGE SCALE GENOMIC DNA]</scope>
    <source>
        <strain evidence="6 7">MACL11</strain>
    </source>
</reference>
<dbReference type="eggNOG" id="COG1309">
    <property type="taxonomic scope" value="Bacteria"/>
</dbReference>
<dbReference type="PANTHER" id="PTHR30055">
    <property type="entry name" value="HTH-TYPE TRANSCRIPTIONAL REGULATOR RUTR"/>
    <property type="match status" value="1"/>
</dbReference>
<proteinExistence type="predicted"/>
<accession>A0A1U9YZQ7</accession>
<evidence type="ECO:0000256" key="3">
    <source>
        <dbReference type="ARBA" id="ARBA00023163"/>
    </source>
</evidence>
<evidence type="ECO:0000313" key="7">
    <source>
        <dbReference type="Proteomes" id="UP000191135"/>
    </source>
</evidence>
<dbReference type="InterPro" id="IPR041490">
    <property type="entry name" value="KstR2_TetR_C"/>
</dbReference>
<dbReference type="InterPro" id="IPR050109">
    <property type="entry name" value="HTH-type_TetR-like_transc_reg"/>
</dbReference>
<dbReference type="InterPro" id="IPR023772">
    <property type="entry name" value="DNA-bd_HTH_TetR-type_CS"/>
</dbReference>
<dbReference type="KEGG" id="mmed:Mame_01576"/>
<dbReference type="Pfam" id="PF17932">
    <property type="entry name" value="TetR_C_24"/>
    <property type="match status" value="1"/>
</dbReference>
<dbReference type="SUPFAM" id="SSF46689">
    <property type="entry name" value="Homeodomain-like"/>
    <property type="match status" value="1"/>
</dbReference>
<keyword evidence="2 4" id="KW-0238">DNA-binding</keyword>
<dbReference type="PANTHER" id="PTHR30055:SF234">
    <property type="entry name" value="HTH-TYPE TRANSCRIPTIONAL REGULATOR BETI"/>
    <property type="match status" value="1"/>
</dbReference>
<dbReference type="RefSeq" id="WP_235726877.1">
    <property type="nucleotide sequence ID" value="NZ_AQWH01000036.1"/>
</dbReference>
<dbReference type="Gene3D" id="1.10.10.60">
    <property type="entry name" value="Homeodomain-like"/>
    <property type="match status" value="1"/>
</dbReference>
<dbReference type="Gene3D" id="1.10.357.10">
    <property type="entry name" value="Tetracycline Repressor, domain 2"/>
    <property type="match status" value="1"/>
</dbReference>
<feature type="DNA-binding region" description="H-T-H motif" evidence="4">
    <location>
        <begin position="47"/>
        <end position="66"/>
    </location>
</feature>
<sequence length="222" mass="24903">MAKNDMHREWALKTRGQEESGALVESVVEILDCAALCFTEMGFQGTSIDDVARRLGATKGRIYHYFRSKTDLFFEVHREGMRRLMDAVNEAMSAGGTGREKLVRMLEAHALTMMQNIAYEAVVVQGVHMHRLGATTPEQRISLDELMDIRHKFELLFVEAFRQGQADGSIRQGADVSLAVKGMLGAVNWMAIWYRPRSGESPEQQRAMARRITELQIGGIAG</sequence>
<dbReference type="PROSITE" id="PS01081">
    <property type="entry name" value="HTH_TETR_1"/>
    <property type="match status" value="1"/>
</dbReference>
<evidence type="ECO:0000256" key="1">
    <source>
        <dbReference type="ARBA" id="ARBA00023015"/>
    </source>
</evidence>
<dbReference type="EMBL" id="CP020330">
    <property type="protein sequence ID" value="AQZ50927.1"/>
    <property type="molecule type" value="Genomic_DNA"/>
</dbReference>
<dbReference type="AlphaFoldDB" id="A0A1U9YZQ7"/>
<keyword evidence="3" id="KW-0804">Transcription</keyword>
<evidence type="ECO:0000256" key="4">
    <source>
        <dbReference type="PROSITE-ProRule" id="PRU00335"/>
    </source>
</evidence>
<keyword evidence="1" id="KW-0805">Transcription regulation</keyword>
<dbReference type="PRINTS" id="PR00455">
    <property type="entry name" value="HTHTETR"/>
</dbReference>
<keyword evidence="7" id="KW-1185">Reference proteome</keyword>
<dbReference type="GO" id="GO:0003700">
    <property type="term" value="F:DNA-binding transcription factor activity"/>
    <property type="evidence" value="ECO:0007669"/>
    <property type="project" value="TreeGrafter"/>
</dbReference>
<protein>
    <submittedName>
        <fullName evidence="6">HTH-type transcriptional repressor KstR2</fullName>
    </submittedName>
</protein>
<evidence type="ECO:0000256" key="2">
    <source>
        <dbReference type="ARBA" id="ARBA00023125"/>
    </source>
</evidence>
<name>A0A1U9YZQ7_9HYPH</name>
<dbReference type="GO" id="GO:0000976">
    <property type="term" value="F:transcription cis-regulatory region binding"/>
    <property type="evidence" value="ECO:0007669"/>
    <property type="project" value="TreeGrafter"/>
</dbReference>
<dbReference type="InterPro" id="IPR009057">
    <property type="entry name" value="Homeodomain-like_sf"/>
</dbReference>
<dbReference type="InterPro" id="IPR036271">
    <property type="entry name" value="Tet_transcr_reg_TetR-rel_C_sf"/>
</dbReference>
<evidence type="ECO:0000259" key="5">
    <source>
        <dbReference type="PROSITE" id="PS50977"/>
    </source>
</evidence>
<organism evidence="6 7">
    <name type="scientific">Martelella mediterranea DSM 17316</name>
    <dbReference type="NCBI Taxonomy" id="1122214"/>
    <lineage>
        <taxon>Bacteria</taxon>
        <taxon>Pseudomonadati</taxon>
        <taxon>Pseudomonadota</taxon>
        <taxon>Alphaproteobacteria</taxon>
        <taxon>Hyphomicrobiales</taxon>
        <taxon>Aurantimonadaceae</taxon>
        <taxon>Martelella</taxon>
    </lineage>
</organism>
<dbReference type="InterPro" id="IPR001647">
    <property type="entry name" value="HTH_TetR"/>
</dbReference>
<dbReference type="STRING" id="1122214.Mame_01576"/>
<feature type="domain" description="HTH tetR-type" evidence="5">
    <location>
        <begin position="24"/>
        <end position="84"/>
    </location>
</feature>
<dbReference type="Proteomes" id="UP000191135">
    <property type="component" value="Chromosome"/>
</dbReference>
<dbReference type="SUPFAM" id="SSF48498">
    <property type="entry name" value="Tetracyclin repressor-like, C-terminal domain"/>
    <property type="match status" value="1"/>
</dbReference>
<gene>
    <name evidence="6" type="primary">kstR2_2</name>
    <name evidence="6" type="ORF">Mame_01576</name>
</gene>
<evidence type="ECO:0000313" key="6">
    <source>
        <dbReference type="EMBL" id="AQZ50927.1"/>
    </source>
</evidence>
<dbReference type="Pfam" id="PF00440">
    <property type="entry name" value="TetR_N"/>
    <property type="match status" value="1"/>
</dbReference>
<dbReference type="PROSITE" id="PS50977">
    <property type="entry name" value="HTH_TETR_2"/>
    <property type="match status" value="1"/>
</dbReference>